<evidence type="ECO:0000256" key="1">
    <source>
        <dbReference type="ARBA" id="ARBA00022729"/>
    </source>
</evidence>
<dbReference type="STRING" id="861299.J421_3923"/>
<dbReference type="SUPFAM" id="SSF56925">
    <property type="entry name" value="OMPA-like"/>
    <property type="match status" value="1"/>
</dbReference>
<dbReference type="HOGENOM" id="CLU_1174063_0_0_0"/>
<evidence type="ECO:0000259" key="2">
    <source>
        <dbReference type="Pfam" id="PF13505"/>
    </source>
</evidence>
<dbReference type="RefSeq" id="WP_025412908.1">
    <property type="nucleotide sequence ID" value="NZ_CP007128.1"/>
</dbReference>
<sequence>MRYVTHGTHLARALAAGALVIGARAGAQVGYPPERSPFEDLSYRQSFSTLAGYFFAANDAAGVAPQSAPYFGVQYDIYLGGPASFTARVGSAISDRTVLDPARPASRRVLGVERRPMTFADVGFTFALTGGKSFHGLVPLVHAGAGLASNLKGADPGGLNLGTRFAFAYGVGMRYVPSGRWALRADLGYHSFQLRYPDAYMTPALDSTSVLPSTHSKSNWLNNKAVTLGVTYQLFR</sequence>
<keyword evidence="1" id="KW-0732">Signal</keyword>
<keyword evidence="4" id="KW-1185">Reference proteome</keyword>
<dbReference type="OrthoDB" id="9825363at2"/>
<dbReference type="Pfam" id="PF13505">
    <property type="entry name" value="OMP_b-brl"/>
    <property type="match status" value="1"/>
</dbReference>
<name>W0RMB4_9BACT</name>
<evidence type="ECO:0000313" key="3">
    <source>
        <dbReference type="EMBL" id="AHG91460.1"/>
    </source>
</evidence>
<evidence type="ECO:0000313" key="4">
    <source>
        <dbReference type="Proteomes" id="UP000019151"/>
    </source>
</evidence>
<feature type="domain" description="Outer membrane protein beta-barrel" evidence="2">
    <location>
        <begin position="62"/>
        <end position="233"/>
    </location>
</feature>
<reference evidence="3 4" key="1">
    <citation type="journal article" date="2014" name="Genome Announc.">
        <title>Genome Sequence and Methylome of Soil Bacterium Gemmatirosa kalamazoonensis KBS708T, a Member of the Rarely Cultivated Gemmatimonadetes Phylum.</title>
        <authorList>
            <person name="Debruyn J.M."/>
            <person name="Radosevich M."/>
            <person name="Wommack K.E."/>
            <person name="Polson S.W."/>
            <person name="Hauser L.J."/>
            <person name="Fawaz M.N."/>
            <person name="Korlach J."/>
            <person name="Tsai Y.C."/>
        </authorList>
    </citation>
    <scope>NUCLEOTIDE SEQUENCE [LARGE SCALE GENOMIC DNA]</scope>
    <source>
        <strain evidence="3 4">KBS708</strain>
    </source>
</reference>
<protein>
    <recommendedName>
        <fullName evidence="2">Outer membrane protein beta-barrel domain-containing protein</fullName>
    </recommendedName>
</protein>
<organism evidence="3 4">
    <name type="scientific">Gemmatirosa kalamazoonensis</name>
    <dbReference type="NCBI Taxonomy" id="861299"/>
    <lineage>
        <taxon>Bacteria</taxon>
        <taxon>Pseudomonadati</taxon>
        <taxon>Gemmatimonadota</taxon>
        <taxon>Gemmatimonadia</taxon>
        <taxon>Gemmatimonadales</taxon>
        <taxon>Gemmatimonadaceae</taxon>
        <taxon>Gemmatirosa</taxon>
    </lineage>
</organism>
<dbReference type="KEGG" id="gba:J421_3923"/>
<dbReference type="InterPro" id="IPR027385">
    <property type="entry name" value="Beta-barrel_OMP"/>
</dbReference>
<dbReference type="eggNOG" id="ENOG503416F">
    <property type="taxonomic scope" value="Bacteria"/>
</dbReference>
<dbReference type="EMBL" id="CP007128">
    <property type="protein sequence ID" value="AHG91460.1"/>
    <property type="molecule type" value="Genomic_DNA"/>
</dbReference>
<dbReference type="Proteomes" id="UP000019151">
    <property type="component" value="Chromosome"/>
</dbReference>
<dbReference type="Gene3D" id="2.40.160.20">
    <property type="match status" value="1"/>
</dbReference>
<proteinExistence type="predicted"/>
<dbReference type="InterPro" id="IPR011250">
    <property type="entry name" value="OMP/PagP_B-barrel"/>
</dbReference>
<dbReference type="AlphaFoldDB" id="W0RMB4"/>
<accession>W0RMB4</accession>
<gene>
    <name evidence="3" type="ORF">J421_3923</name>
</gene>
<dbReference type="InParanoid" id="W0RMB4"/>